<feature type="chain" id="PRO_5003207053" evidence="9">
    <location>
        <begin position="22"/>
        <end position="538"/>
    </location>
</feature>
<dbReference type="STRING" id="873513.HMPREF6485_0312"/>
<evidence type="ECO:0000256" key="3">
    <source>
        <dbReference type="ARBA" id="ARBA00022452"/>
    </source>
</evidence>
<feature type="coiled-coil region" evidence="8">
    <location>
        <begin position="257"/>
        <end position="284"/>
    </location>
</feature>
<dbReference type="AlphaFoldDB" id="E6K3X6"/>
<dbReference type="PANTHER" id="PTHR35093">
    <property type="entry name" value="OUTER MEMBRANE PROTEIN NMB0088-RELATED"/>
    <property type="match status" value="1"/>
</dbReference>
<organism evidence="10 11">
    <name type="scientific">Segatella buccae ATCC 33574</name>
    <dbReference type="NCBI Taxonomy" id="873513"/>
    <lineage>
        <taxon>Bacteria</taxon>
        <taxon>Pseudomonadati</taxon>
        <taxon>Bacteroidota</taxon>
        <taxon>Bacteroidia</taxon>
        <taxon>Bacteroidales</taxon>
        <taxon>Prevotellaceae</taxon>
        <taxon>Segatella</taxon>
    </lineage>
</organism>
<keyword evidence="6" id="KW-0472">Membrane</keyword>
<dbReference type="GeneID" id="93535289"/>
<sequence length="538" mass="58701">MNKLKFVLSGTLLSTAMAVNAGGILTNTNQSVSFLRNPARDGVIAIDGVYSNPAGVAFLPKGIHLSFNNQSAFQTRTIRSGITIPALQGTPFHQPFKLNGGDEYGIKEFKGEASAPILPSIHAAINYDKWGFQAGFGLVGGGGKCTFNHGLGSFERQISLLPALLAQTNAGYQKKYGIDLGLGSNKPGYSVESYIHGQQYVFGLQLGTTYKFNEHLSVYGGFRFNFVYNKYEGNIKNISVNIGETNQNLFDYLGTKAKALSEQADLYKQQAENYQMLADQAKAAGNTAAAAQYQAGADKLKQGAALSAGGAQTMESVRNQVADKYLDCTQKGWAIAPIIGVDYRWNKLNIGARLEFTTHFNIQNDTKRDDTGLFADGVNTPGDMPGIFTIGAQYDILPRLRVMAGYHYFFDKDARMDKEKQKLLAGNTQEFNAGAEYDITKRIQVSAGMQRTKYGLGNGAFLNDMSFVVSSYSVGLGVGAQISKKVKVNIAYFWTNYETFHKSYSQDYTAAGKTIKAENTDDFTRTNKVFGVGLDVNI</sequence>
<comment type="caution">
    <text evidence="10">The sequence shown here is derived from an EMBL/GenBank/DDBJ whole genome shotgun (WGS) entry which is preliminary data.</text>
</comment>
<accession>E6K3X6</accession>
<protein>
    <submittedName>
        <fullName evidence="10">Uncharacterized protein</fullName>
    </submittedName>
</protein>
<proteinExistence type="inferred from homology"/>
<dbReference type="GO" id="GO:0015483">
    <property type="term" value="F:long-chain fatty acid transporting porin activity"/>
    <property type="evidence" value="ECO:0007669"/>
    <property type="project" value="TreeGrafter"/>
</dbReference>
<evidence type="ECO:0000313" key="11">
    <source>
        <dbReference type="Proteomes" id="UP000003112"/>
    </source>
</evidence>
<evidence type="ECO:0000313" key="10">
    <source>
        <dbReference type="EMBL" id="EFU31746.1"/>
    </source>
</evidence>
<evidence type="ECO:0000256" key="8">
    <source>
        <dbReference type="SAM" id="Coils"/>
    </source>
</evidence>
<dbReference type="eggNOG" id="COG2067">
    <property type="taxonomic scope" value="Bacteria"/>
</dbReference>
<keyword evidence="4" id="KW-0812">Transmembrane</keyword>
<keyword evidence="7" id="KW-0998">Cell outer membrane</keyword>
<dbReference type="Proteomes" id="UP000003112">
    <property type="component" value="Unassembled WGS sequence"/>
</dbReference>
<name>E6K3X6_9BACT</name>
<comment type="subcellular location">
    <subcellularLocation>
        <location evidence="1">Cell outer membrane</location>
        <topology evidence="1">Multi-pass membrane protein</topology>
    </subcellularLocation>
</comment>
<keyword evidence="8" id="KW-0175">Coiled coil</keyword>
<keyword evidence="5 9" id="KW-0732">Signal</keyword>
<dbReference type="Gene3D" id="2.40.160.60">
    <property type="entry name" value="Outer membrane protein transport protein (OMPP1/FadL/TodX)"/>
    <property type="match status" value="1"/>
</dbReference>
<dbReference type="RefSeq" id="WP_004342477.1">
    <property type="nucleotide sequence ID" value="NZ_GL586311.1"/>
</dbReference>
<dbReference type="InterPro" id="IPR005017">
    <property type="entry name" value="OMPP1/FadL/TodX"/>
</dbReference>
<evidence type="ECO:0000256" key="2">
    <source>
        <dbReference type="ARBA" id="ARBA00008163"/>
    </source>
</evidence>
<evidence type="ECO:0000256" key="1">
    <source>
        <dbReference type="ARBA" id="ARBA00004571"/>
    </source>
</evidence>
<dbReference type="SUPFAM" id="SSF56935">
    <property type="entry name" value="Porins"/>
    <property type="match status" value="1"/>
</dbReference>
<feature type="signal peptide" evidence="9">
    <location>
        <begin position="1"/>
        <end position="21"/>
    </location>
</feature>
<evidence type="ECO:0000256" key="7">
    <source>
        <dbReference type="ARBA" id="ARBA00023237"/>
    </source>
</evidence>
<comment type="similarity">
    <text evidence="2">Belongs to the OmpP1/FadL family.</text>
</comment>
<evidence type="ECO:0000256" key="4">
    <source>
        <dbReference type="ARBA" id="ARBA00022692"/>
    </source>
</evidence>
<gene>
    <name evidence="10" type="ORF">HMPREF6485_0312</name>
</gene>
<keyword evidence="3" id="KW-1134">Transmembrane beta strand</keyword>
<reference evidence="10 11" key="1">
    <citation type="submission" date="2010-10" db="EMBL/GenBank/DDBJ databases">
        <authorList>
            <person name="Muzny D."/>
            <person name="Qin X."/>
            <person name="Deng J."/>
            <person name="Jiang H."/>
            <person name="Liu Y."/>
            <person name="Qu J."/>
            <person name="Song X.-Z."/>
            <person name="Zhang L."/>
            <person name="Thornton R."/>
            <person name="Coyle M."/>
            <person name="Francisco L."/>
            <person name="Jackson L."/>
            <person name="Javaid M."/>
            <person name="Korchina V."/>
            <person name="Kovar C."/>
            <person name="Mata R."/>
            <person name="Mathew T."/>
            <person name="Ngo R."/>
            <person name="Nguyen L."/>
            <person name="Nguyen N."/>
            <person name="Okwuonu G."/>
            <person name="Ongeri F."/>
            <person name="Pham C."/>
            <person name="Simmons D."/>
            <person name="Wilczek-Boney K."/>
            <person name="Hale W."/>
            <person name="Jakkamsetti A."/>
            <person name="Pham P."/>
            <person name="Ruth R."/>
            <person name="San Lucas F."/>
            <person name="Warren J."/>
            <person name="Zhang J."/>
            <person name="Zhao Z."/>
            <person name="Zhou C."/>
            <person name="Zhu D."/>
            <person name="Lee S."/>
            <person name="Bess C."/>
            <person name="Blankenburg K."/>
            <person name="Forbes L."/>
            <person name="Fu Q."/>
            <person name="Gubbala S."/>
            <person name="Hirani K."/>
            <person name="Jayaseelan J.C."/>
            <person name="Lara F."/>
            <person name="Munidasa M."/>
            <person name="Palculict T."/>
            <person name="Patil S."/>
            <person name="Pu L.-L."/>
            <person name="Saada N."/>
            <person name="Tang L."/>
            <person name="Weissenberger G."/>
            <person name="Zhu Y."/>
            <person name="Hemphill L."/>
            <person name="Shang Y."/>
            <person name="Youmans B."/>
            <person name="Ayvaz T."/>
            <person name="Ross M."/>
            <person name="Santibanez J."/>
            <person name="Aqrawi P."/>
            <person name="Gross S."/>
            <person name="Joshi V."/>
            <person name="Fowler G."/>
            <person name="Nazareth L."/>
            <person name="Reid J."/>
            <person name="Worley K."/>
            <person name="Petrosino J."/>
            <person name="Highlander S."/>
            <person name="Gibbs R."/>
        </authorList>
    </citation>
    <scope>NUCLEOTIDE SEQUENCE [LARGE SCALE GENOMIC DNA]</scope>
    <source>
        <strain evidence="10 11">ATCC 33574</strain>
    </source>
</reference>
<dbReference type="GO" id="GO:0009279">
    <property type="term" value="C:cell outer membrane"/>
    <property type="evidence" value="ECO:0007669"/>
    <property type="project" value="UniProtKB-SubCell"/>
</dbReference>
<evidence type="ECO:0000256" key="6">
    <source>
        <dbReference type="ARBA" id="ARBA00023136"/>
    </source>
</evidence>
<dbReference type="EMBL" id="AEPD01000007">
    <property type="protein sequence ID" value="EFU31746.1"/>
    <property type="molecule type" value="Genomic_DNA"/>
</dbReference>
<dbReference type="HOGENOM" id="CLU_537311_0_0_10"/>
<evidence type="ECO:0000256" key="5">
    <source>
        <dbReference type="ARBA" id="ARBA00022729"/>
    </source>
</evidence>
<evidence type="ECO:0000256" key="9">
    <source>
        <dbReference type="SAM" id="SignalP"/>
    </source>
</evidence>
<dbReference type="PANTHER" id="PTHR35093:SF8">
    <property type="entry name" value="OUTER MEMBRANE PROTEIN NMB0088-RELATED"/>
    <property type="match status" value="1"/>
</dbReference>
<keyword evidence="11" id="KW-1185">Reference proteome</keyword>